<dbReference type="EMBL" id="JAUSVF010000002">
    <property type="protein sequence ID" value="MDQ0321984.1"/>
    <property type="molecule type" value="Genomic_DNA"/>
</dbReference>
<organism evidence="5 6">
    <name type="scientific">Pararhizobium capsulatum DSM 1112</name>
    <dbReference type="NCBI Taxonomy" id="1121113"/>
    <lineage>
        <taxon>Bacteria</taxon>
        <taxon>Pseudomonadati</taxon>
        <taxon>Pseudomonadota</taxon>
        <taxon>Alphaproteobacteria</taxon>
        <taxon>Hyphomicrobiales</taxon>
        <taxon>Rhizobiaceae</taxon>
        <taxon>Rhizobium/Agrobacterium group</taxon>
        <taxon>Pararhizobium</taxon>
    </lineage>
</organism>
<dbReference type="RefSeq" id="WP_307233571.1">
    <property type="nucleotide sequence ID" value="NZ_JAUSVF010000002.1"/>
</dbReference>
<proteinExistence type="predicted"/>
<evidence type="ECO:0000256" key="1">
    <source>
        <dbReference type="ARBA" id="ARBA00022448"/>
    </source>
</evidence>
<evidence type="ECO:0000313" key="6">
    <source>
        <dbReference type="Proteomes" id="UP001230207"/>
    </source>
</evidence>
<dbReference type="PANTHER" id="PTHR43553">
    <property type="entry name" value="HEAVY METAL TRANSPORTER"/>
    <property type="match status" value="1"/>
</dbReference>
<comment type="caution">
    <text evidence="5">The sequence shown here is derived from an EMBL/GenBank/DDBJ whole genome shotgun (WGS) entry which is preliminary data.</text>
</comment>
<keyword evidence="5" id="KW-0378">Hydrolase</keyword>
<name>A0ABU0BWA8_9HYPH</name>
<evidence type="ECO:0000256" key="2">
    <source>
        <dbReference type="ARBA" id="ARBA00022741"/>
    </source>
</evidence>
<evidence type="ECO:0000256" key="3">
    <source>
        <dbReference type="ARBA" id="ARBA00022840"/>
    </source>
</evidence>
<dbReference type="Pfam" id="PF00005">
    <property type="entry name" value="ABC_tran"/>
    <property type="match status" value="1"/>
</dbReference>
<dbReference type="InterPro" id="IPR027417">
    <property type="entry name" value="P-loop_NTPase"/>
</dbReference>
<feature type="domain" description="ABC transporter" evidence="4">
    <location>
        <begin position="2"/>
        <end position="235"/>
    </location>
</feature>
<accession>A0ABU0BWA8</accession>
<dbReference type="SUPFAM" id="SSF52540">
    <property type="entry name" value="P-loop containing nucleoside triphosphate hydrolases"/>
    <property type="match status" value="1"/>
</dbReference>
<dbReference type="InterPro" id="IPR015856">
    <property type="entry name" value="ABC_transpr_CbiO/EcfA_su"/>
</dbReference>
<dbReference type="GO" id="GO:0005524">
    <property type="term" value="F:ATP binding"/>
    <property type="evidence" value="ECO:0007669"/>
    <property type="project" value="UniProtKB-KW"/>
</dbReference>
<keyword evidence="6" id="KW-1185">Reference proteome</keyword>
<dbReference type="CDD" id="cd03225">
    <property type="entry name" value="ABC_cobalt_CbiO_domain1"/>
    <property type="match status" value="1"/>
</dbReference>
<dbReference type="Proteomes" id="UP001230207">
    <property type="component" value="Unassembled WGS sequence"/>
</dbReference>
<dbReference type="InterPro" id="IPR003439">
    <property type="entry name" value="ABC_transporter-like_ATP-bd"/>
</dbReference>
<dbReference type="SMART" id="SM00382">
    <property type="entry name" value="AAA"/>
    <property type="match status" value="1"/>
</dbReference>
<keyword evidence="1" id="KW-0813">Transport</keyword>
<dbReference type="GO" id="GO:0016787">
    <property type="term" value="F:hydrolase activity"/>
    <property type="evidence" value="ECO:0007669"/>
    <property type="project" value="UniProtKB-KW"/>
</dbReference>
<sequence length="256" mass="28069">MLTLENLSFAHHSQTPLFSGLNASVGEGQVLAVVGRNGAGKSTLLRLLNGLLRPQSGHVLLRGKAIDRLKVHEIAAEVGTLFQAPEQQLFAARLSDEVAFGPKQLQLSAAEITNRVDEALAQTFLTHRASHHPLDLSAAERRFTALASILAMRPAVLLLDEPQRGLDRIWTERLEGIISKERDEGKSIVLICHDMNFAERNAQSVLALGGRQPIQLSTEDFFADAGLLRETSVERPMRLQLKSLLEIPDQAPRVTG</sequence>
<dbReference type="InterPro" id="IPR050095">
    <property type="entry name" value="ECF_ABC_transporter_ATP-bd"/>
</dbReference>
<dbReference type="InterPro" id="IPR003593">
    <property type="entry name" value="AAA+_ATPase"/>
</dbReference>
<protein>
    <submittedName>
        <fullName evidence="5">Energy-coupling factor transport system ATP-binding protein</fullName>
        <ecNumber evidence="5">3.6.3.-</ecNumber>
    </submittedName>
</protein>
<evidence type="ECO:0000313" key="5">
    <source>
        <dbReference type="EMBL" id="MDQ0321984.1"/>
    </source>
</evidence>
<reference evidence="5 6" key="1">
    <citation type="submission" date="2023-07" db="EMBL/GenBank/DDBJ databases">
        <title>Genomic Encyclopedia of Type Strains, Phase IV (KMG-IV): sequencing the most valuable type-strain genomes for metagenomic binning, comparative biology and taxonomic classification.</title>
        <authorList>
            <person name="Goeker M."/>
        </authorList>
    </citation>
    <scope>NUCLEOTIDE SEQUENCE [LARGE SCALE GENOMIC DNA]</scope>
    <source>
        <strain evidence="5 6">DSM 1112</strain>
    </source>
</reference>
<keyword evidence="2" id="KW-0547">Nucleotide-binding</keyword>
<evidence type="ECO:0000259" key="4">
    <source>
        <dbReference type="PROSITE" id="PS50893"/>
    </source>
</evidence>
<dbReference type="PROSITE" id="PS50893">
    <property type="entry name" value="ABC_TRANSPORTER_2"/>
    <property type="match status" value="1"/>
</dbReference>
<gene>
    <name evidence="5" type="ORF">QO002_004190</name>
</gene>
<keyword evidence="3 5" id="KW-0067">ATP-binding</keyword>
<dbReference type="EC" id="3.6.3.-" evidence="5"/>
<dbReference type="Gene3D" id="3.40.50.300">
    <property type="entry name" value="P-loop containing nucleotide triphosphate hydrolases"/>
    <property type="match status" value="1"/>
</dbReference>